<gene>
    <name evidence="1" type="ORF">IPJ27_22430</name>
</gene>
<accession>A0A935Q1G8</accession>
<evidence type="ECO:0008006" key="3">
    <source>
        <dbReference type="Google" id="ProtNLM"/>
    </source>
</evidence>
<proteinExistence type="predicted"/>
<sequence>MKTQISRDTFQPTRRYSGVQLQQGRMIVDADWNELSDIVRARLEAALADAISSGAPKVGGLELFFSGPNLLVRPGRLYVEGVPAALDGPDSGIALTAQPDYPHSPPLPAAGNLRFYADVWERSVSALEDAELMDPGLHGADTATRSQTMLQIKWCDPAVNPADATVNPALGSAPLSLRLRSIAAAGDPCDPCAAEVEVDERIGNYLFRVEVHAVARSGGDTLVTLKWSRDNGAEAYAVGATPAGFGQGSWVWEYFDAASEKQLGNHLTSGFQPRRGILSDSFTLPAAAGDPRDFVRQWDGFATINISSNALVAGSDRGTTLSGGLATEAHGRVNIAGGSFSANLELLELDLAYSGRSFVAGDYWLATVREAVQASGDLVLAAQPPRGPRHHYLELGQRVAGALIAPPGVSADAHSRRMNFPPLANLTAADVAFSEPAGCSGLYAGAPNVQEALARICQIGAANVGVTLPAPLPPNTVASLLAAQLGAGWPDLDGQPRTPSVQDMLQALLLTANAAALPYTVPACGTASAPTVRSLLGLAPGPNQVGAVLQNLLCNLSGDRLPLNPATLTCPDLINSGETTLQGGLDFLCRTRLTSCAVTVPVGQLETLLRDFATGNASDLWLCLLPGEHRIEAALDVAGKRSLRISAAAAGASTIRVVTGVLRLEAQELGLEGIGVVCVSASRVVLRANRLVANRCTFSRNSSSNALPPMIRLEALANGAELIWRDNVMSDTWSRPVQPGGGLDLFNPNLVGNAAVVAAANNIRNNPTIYEDAALYEQAAGQLTDAINGMSGGERLAWRDRVNNAPRGAARAVGVDGPVGRAALINNALLMESQPLLANASFGQRDRFETQASFVNSIDRINAAGGATSAVRNEMEELVAILFEFGYGVALGVASNQLSGSLTDNHFDGELLLMNGLDSGLDPQDVTIAARTGAVANSVSNGAVGHLSLTGNRIQRLWARLPNGSVGNNTLLQTVPGYASLSLSSNQFFEFGHSVVAAVLTVQGNRFIDGGTGSRSIARLLANRTAITGNVAAAGNEAAVITVVGPTMASSANLVSINRV</sequence>
<dbReference type="Pfam" id="PF20129">
    <property type="entry name" value="DUF6519"/>
    <property type="match status" value="1"/>
</dbReference>
<organism evidence="1 2">
    <name type="scientific">Candidatus Accumulibacter proximus</name>
    <dbReference type="NCBI Taxonomy" id="2954385"/>
    <lineage>
        <taxon>Bacteria</taxon>
        <taxon>Pseudomonadati</taxon>
        <taxon>Pseudomonadota</taxon>
        <taxon>Betaproteobacteria</taxon>
        <taxon>Candidatus Accumulibacter</taxon>
    </lineage>
</organism>
<dbReference type="InterPro" id="IPR045392">
    <property type="entry name" value="DUF6519"/>
</dbReference>
<protein>
    <recommendedName>
        <fullName evidence="3">Right-handed parallel beta-helix repeat-containing protein</fullName>
    </recommendedName>
</protein>
<name>A0A935Q1G8_9PROT</name>
<dbReference type="AlphaFoldDB" id="A0A935Q1G8"/>
<dbReference type="EMBL" id="JADJMH010000034">
    <property type="protein sequence ID" value="MBK7677290.1"/>
    <property type="molecule type" value="Genomic_DNA"/>
</dbReference>
<dbReference type="Proteomes" id="UP000697998">
    <property type="component" value="Unassembled WGS sequence"/>
</dbReference>
<evidence type="ECO:0000313" key="2">
    <source>
        <dbReference type="Proteomes" id="UP000697998"/>
    </source>
</evidence>
<evidence type="ECO:0000313" key="1">
    <source>
        <dbReference type="EMBL" id="MBK7677290.1"/>
    </source>
</evidence>
<reference evidence="1 2" key="1">
    <citation type="submission" date="2020-10" db="EMBL/GenBank/DDBJ databases">
        <title>Connecting structure to function with the recovery of over 1000 high-quality activated sludge metagenome-assembled genomes encoding full-length rRNA genes using long-read sequencing.</title>
        <authorList>
            <person name="Singleton C.M."/>
            <person name="Petriglieri F."/>
            <person name="Kristensen J.M."/>
            <person name="Kirkegaard R.H."/>
            <person name="Michaelsen T.Y."/>
            <person name="Andersen M.H."/>
            <person name="Karst S.M."/>
            <person name="Dueholm M.S."/>
            <person name="Nielsen P.H."/>
            <person name="Albertsen M."/>
        </authorList>
    </citation>
    <scope>NUCLEOTIDE SEQUENCE [LARGE SCALE GENOMIC DNA]</scope>
    <source>
        <strain evidence="1">EsbW_18-Q3-R4-48_BATAC.285</strain>
    </source>
</reference>
<comment type="caution">
    <text evidence="1">The sequence shown here is derived from an EMBL/GenBank/DDBJ whole genome shotgun (WGS) entry which is preliminary data.</text>
</comment>